<dbReference type="InterPro" id="IPR002068">
    <property type="entry name" value="A-crystallin/Hsp20_dom"/>
</dbReference>
<dbReference type="InterPro" id="IPR008978">
    <property type="entry name" value="HSP20-like_chaperone"/>
</dbReference>
<gene>
    <name evidence="5" type="ORF">GCM10009798_30730</name>
</gene>
<dbReference type="Gene3D" id="2.60.40.790">
    <property type="match status" value="1"/>
</dbReference>
<dbReference type="SUPFAM" id="SSF49764">
    <property type="entry name" value="HSP20-like chaperones"/>
    <property type="match status" value="1"/>
</dbReference>
<evidence type="ECO:0000256" key="2">
    <source>
        <dbReference type="RuleBase" id="RU003616"/>
    </source>
</evidence>
<proteinExistence type="inferred from homology"/>
<comment type="similarity">
    <text evidence="1 2">Belongs to the small heat shock protein (HSP20) family.</text>
</comment>
<protein>
    <recommendedName>
        <fullName evidence="4">SHSP domain-containing protein</fullName>
    </recommendedName>
</protein>
<evidence type="ECO:0000256" key="1">
    <source>
        <dbReference type="PROSITE-ProRule" id="PRU00285"/>
    </source>
</evidence>
<comment type="caution">
    <text evidence="5">The sequence shown here is derived from an EMBL/GenBank/DDBJ whole genome shotgun (WGS) entry which is preliminary data.</text>
</comment>
<feature type="domain" description="SHSP" evidence="4">
    <location>
        <begin position="45"/>
        <end position="159"/>
    </location>
</feature>
<dbReference type="PROSITE" id="PS01031">
    <property type="entry name" value="SHSP"/>
    <property type="match status" value="1"/>
</dbReference>
<evidence type="ECO:0000313" key="6">
    <source>
        <dbReference type="Proteomes" id="UP001500571"/>
    </source>
</evidence>
<evidence type="ECO:0000256" key="3">
    <source>
        <dbReference type="SAM" id="MobiDB-lite"/>
    </source>
</evidence>
<name>A0ABN2RFA1_9ACTN</name>
<dbReference type="Proteomes" id="UP001500571">
    <property type="component" value="Unassembled WGS sequence"/>
</dbReference>
<evidence type="ECO:0000313" key="5">
    <source>
        <dbReference type="EMBL" id="GAA1968200.1"/>
    </source>
</evidence>
<dbReference type="EMBL" id="BAAAPB010000003">
    <property type="protein sequence ID" value="GAA1968200.1"/>
    <property type="molecule type" value="Genomic_DNA"/>
</dbReference>
<dbReference type="RefSeq" id="WP_344046247.1">
    <property type="nucleotide sequence ID" value="NZ_BAAAPB010000003.1"/>
</dbReference>
<reference evidence="5 6" key="1">
    <citation type="journal article" date="2019" name="Int. J. Syst. Evol. Microbiol.">
        <title>The Global Catalogue of Microorganisms (GCM) 10K type strain sequencing project: providing services to taxonomists for standard genome sequencing and annotation.</title>
        <authorList>
            <consortium name="The Broad Institute Genomics Platform"/>
            <consortium name="The Broad Institute Genome Sequencing Center for Infectious Disease"/>
            <person name="Wu L."/>
            <person name="Ma J."/>
        </authorList>
    </citation>
    <scope>NUCLEOTIDE SEQUENCE [LARGE SCALE GENOMIC DNA]</scope>
    <source>
        <strain evidence="5 6">JCM 15309</strain>
    </source>
</reference>
<dbReference type="InterPro" id="IPR031107">
    <property type="entry name" value="Small_HSP"/>
</dbReference>
<keyword evidence="6" id="KW-1185">Reference proteome</keyword>
<accession>A0ABN2RFA1</accession>
<organism evidence="5 6">
    <name type="scientific">Nocardioides panacihumi</name>
    <dbReference type="NCBI Taxonomy" id="400774"/>
    <lineage>
        <taxon>Bacteria</taxon>
        <taxon>Bacillati</taxon>
        <taxon>Actinomycetota</taxon>
        <taxon>Actinomycetes</taxon>
        <taxon>Propionibacteriales</taxon>
        <taxon>Nocardioidaceae</taxon>
        <taxon>Nocardioides</taxon>
    </lineage>
</organism>
<sequence>MTITKRERSLPRTLERPWGLELFDSFTADRLRGLLTGESPFEWPFDGGSRWMRIETFTDGDETVVRAELPGLDPPKDIDISVEDDLLRISASREERSEDERPDGYHSEFRYGSFVRSLRLPNGVSEKDVRATYRDGILEVRVPHPPGPEAKEPHKVAVSRA</sequence>
<dbReference type="PANTHER" id="PTHR11527">
    <property type="entry name" value="HEAT-SHOCK PROTEIN 20 FAMILY MEMBER"/>
    <property type="match status" value="1"/>
</dbReference>
<evidence type="ECO:0000259" key="4">
    <source>
        <dbReference type="PROSITE" id="PS01031"/>
    </source>
</evidence>
<dbReference type="Pfam" id="PF00011">
    <property type="entry name" value="HSP20"/>
    <property type="match status" value="1"/>
</dbReference>
<feature type="region of interest" description="Disordered" evidence="3">
    <location>
        <begin position="140"/>
        <end position="161"/>
    </location>
</feature>
<dbReference type="CDD" id="cd06464">
    <property type="entry name" value="ACD_sHsps-like"/>
    <property type="match status" value="1"/>
</dbReference>